<protein>
    <submittedName>
        <fullName evidence="2">Uncharacterized protein</fullName>
    </submittedName>
</protein>
<keyword evidence="3" id="KW-1185">Reference proteome</keyword>
<evidence type="ECO:0000256" key="1">
    <source>
        <dbReference type="SAM" id="MobiDB-lite"/>
    </source>
</evidence>
<comment type="caution">
    <text evidence="2">The sequence shown here is derived from an EMBL/GenBank/DDBJ whole genome shotgun (WGS) entry which is preliminary data.</text>
</comment>
<dbReference type="Proteomes" id="UP001177670">
    <property type="component" value="Unassembled WGS sequence"/>
</dbReference>
<evidence type="ECO:0000313" key="2">
    <source>
        <dbReference type="EMBL" id="KAK1127412.1"/>
    </source>
</evidence>
<evidence type="ECO:0000313" key="3">
    <source>
        <dbReference type="Proteomes" id="UP001177670"/>
    </source>
</evidence>
<sequence>MAGSNPDDAAPPVVESRAAASSTTSETGASRTLSALLRSTLTIAEKTPLALPPVTTFFHSTLFLEE</sequence>
<proteinExistence type="predicted"/>
<feature type="compositionally biased region" description="Low complexity" evidence="1">
    <location>
        <begin position="15"/>
        <end position="30"/>
    </location>
</feature>
<organism evidence="2 3">
    <name type="scientific">Melipona bicolor</name>
    <dbReference type="NCBI Taxonomy" id="60889"/>
    <lineage>
        <taxon>Eukaryota</taxon>
        <taxon>Metazoa</taxon>
        <taxon>Ecdysozoa</taxon>
        <taxon>Arthropoda</taxon>
        <taxon>Hexapoda</taxon>
        <taxon>Insecta</taxon>
        <taxon>Pterygota</taxon>
        <taxon>Neoptera</taxon>
        <taxon>Endopterygota</taxon>
        <taxon>Hymenoptera</taxon>
        <taxon>Apocrita</taxon>
        <taxon>Aculeata</taxon>
        <taxon>Apoidea</taxon>
        <taxon>Anthophila</taxon>
        <taxon>Apidae</taxon>
        <taxon>Melipona</taxon>
    </lineage>
</organism>
<reference evidence="2" key="1">
    <citation type="submission" date="2021-10" db="EMBL/GenBank/DDBJ databases">
        <title>Melipona bicolor Genome sequencing and assembly.</title>
        <authorList>
            <person name="Araujo N.S."/>
            <person name="Arias M.C."/>
        </authorList>
    </citation>
    <scope>NUCLEOTIDE SEQUENCE</scope>
    <source>
        <strain evidence="2">USP_2M_L1-L4_2017</strain>
        <tissue evidence="2">Whole body</tissue>
    </source>
</reference>
<accession>A0AA40KP39</accession>
<dbReference type="EMBL" id="JAHYIQ010000012">
    <property type="protein sequence ID" value="KAK1127412.1"/>
    <property type="molecule type" value="Genomic_DNA"/>
</dbReference>
<feature type="region of interest" description="Disordered" evidence="1">
    <location>
        <begin position="1"/>
        <end position="30"/>
    </location>
</feature>
<name>A0AA40KP39_9HYME</name>
<gene>
    <name evidence="2" type="ORF">K0M31_003951</name>
</gene>
<dbReference type="AlphaFoldDB" id="A0AA40KP39"/>